<dbReference type="AlphaFoldDB" id="A0AAV0Z8Y9"/>
<gene>
    <name evidence="2" type="ORF">VFH_I135480</name>
</gene>
<dbReference type="EMBL" id="OX451735">
    <property type="protein sequence ID" value="CAI8594321.1"/>
    <property type="molecule type" value="Genomic_DNA"/>
</dbReference>
<evidence type="ECO:0000313" key="3">
    <source>
        <dbReference type="Proteomes" id="UP001157006"/>
    </source>
</evidence>
<dbReference type="PANTHER" id="PTHR11606:SF31">
    <property type="entry name" value="GLUTAMATE DEHYDROGENASE"/>
    <property type="match status" value="1"/>
</dbReference>
<dbReference type="GO" id="GO:0005739">
    <property type="term" value="C:mitochondrion"/>
    <property type="evidence" value="ECO:0007669"/>
    <property type="project" value="TreeGrafter"/>
</dbReference>
<organism evidence="2 3">
    <name type="scientific">Vicia faba</name>
    <name type="common">Broad bean</name>
    <name type="synonym">Faba vulgaris</name>
    <dbReference type="NCBI Taxonomy" id="3906"/>
    <lineage>
        <taxon>Eukaryota</taxon>
        <taxon>Viridiplantae</taxon>
        <taxon>Streptophyta</taxon>
        <taxon>Embryophyta</taxon>
        <taxon>Tracheophyta</taxon>
        <taxon>Spermatophyta</taxon>
        <taxon>Magnoliopsida</taxon>
        <taxon>eudicotyledons</taxon>
        <taxon>Gunneridae</taxon>
        <taxon>Pentapetalae</taxon>
        <taxon>rosids</taxon>
        <taxon>fabids</taxon>
        <taxon>Fabales</taxon>
        <taxon>Fabaceae</taxon>
        <taxon>Papilionoideae</taxon>
        <taxon>50 kb inversion clade</taxon>
        <taxon>NPAAA clade</taxon>
        <taxon>Hologalegina</taxon>
        <taxon>IRL clade</taxon>
        <taxon>Fabeae</taxon>
        <taxon>Vicia</taxon>
    </lineage>
</organism>
<reference evidence="2 3" key="1">
    <citation type="submission" date="2023-01" db="EMBL/GenBank/DDBJ databases">
        <authorList>
            <person name="Kreplak J."/>
        </authorList>
    </citation>
    <scope>NUCLEOTIDE SEQUENCE [LARGE SCALE GENOMIC DNA]</scope>
</reference>
<dbReference type="GO" id="GO:0006538">
    <property type="term" value="P:L-glutamate catabolic process"/>
    <property type="evidence" value="ECO:0007669"/>
    <property type="project" value="TreeGrafter"/>
</dbReference>
<dbReference type="InterPro" id="IPR008581">
    <property type="entry name" value="DUF863_pln"/>
</dbReference>
<name>A0AAV0Z8Y9_VICFA</name>
<accession>A0AAV0Z8Y9</accession>
<proteinExistence type="predicted"/>
<keyword evidence="3" id="KW-1185">Reference proteome</keyword>
<dbReference type="Pfam" id="PF05904">
    <property type="entry name" value="DUF863"/>
    <property type="match status" value="1"/>
</dbReference>
<keyword evidence="1" id="KW-0560">Oxidoreductase</keyword>
<sequence>MSQSVNNEKDVEGRIDTAKVCLIDIARLTLSDKMRRTYFSVDQLLEKLYSVMVMRMELTILDELHWKILSSRRLHLHSLLVFSHCIMLDEYSKFHGHSPAVVTGKPIDLGGSLGREAATGLGVGDDDGGKTYCRDTPRPEKSLMRINGLADLNEPAQVDETYDFPYVHVPSNSVSATECMDLTTSAKQKMLFFISSGEHLLNSSCRTHSWARNDGYLENNENEKKGNFVRS</sequence>
<protein>
    <submittedName>
        <fullName evidence="2">Uncharacterized protein</fullName>
    </submittedName>
</protein>
<dbReference type="GO" id="GO:0004352">
    <property type="term" value="F:glutamate dehydrogenase (NAD+) activity"/>
    <property type="evidence" value="ECO:0007669"/>
    <property type="project" value="TreeGrafter"/>
</dbReference>
<dbReference type="PANTHER" id="PTHR11606">
    <property type="entry name" value="GLUTAMATE DEHYDROGENASE"/>
    <property type="match status" value="1"/>
</dbReference>
<dbReference type="Proteomes" id="UP001157006">
    <property type="component" value="Chromosome 1S"/>
</dbReference>
<evidence type="ECO:0000313" key="2">
    <source>
        <dbReference type="EMBL" id="CAI8594321.1"/>
    </source>
</evidence>
<evidence type="ECO:0000256" key="1">
    <source>
        <dbReference type="ARBA" id="ARBA00023002"/>
    </source>
</evidence>